<dbReference type="PANTHER" id="PTHR43218:SF1">
    <property type="entry name" value="PHOSPHORIBOSYLTRANSFERASE"/>
    <property type="match status" value="1"/>
</dbReference>
<sequence length="178" mass="19831">MDTYKINIEGLDRELRKFPVNDKLDIAAFIMFGDIEMTEVAARELLKRVPEHDVVVTAEAKGIPLCYEMARQGCRNYVVARKSVKVYMGNPIGVTVNSITTKNEQKLYLGEDDVNLLNGKRVLLVDDVISTGESLHALETLVEKTGANIVGRASVLAEGDAKDRDDIIFLSELPLFFK</sequence>
<dbReference type="Gene3D" id="3.40.50.2020">
    <property type="match status" value="1"/>
</dbReference>
<gene>
    <name evidence="1" type="primary">purR</name>
    <name evidence="1" type="ORF">RBATCC27255_01160</name>
</gene>
<keyword evidence="2" id="KW-1185">Reference proteome</keyword>
<evidence type="ECO:0000313" key="2">
    <source>
        <dbReference type="Proteomes" id="UP000233425"/>
    </source>
</evidence>
<dbReference type="InterPro" id="IPR000836">
    <property type="entry name" value="PRTase_dom"/>
</dbReference>
<dbReference type="GeneID" id="93769367"/>
<proteinExistence type="predicted"/>
<dbReference type="RefSeq" id="WP_015524158.1">
    <property type="nucleotide sequence ID" value="NZ_CABMMZ010000056.1"/>
</dbReference>
<dbReference type="PANTHER" id="PTHR43218">
    <property type="entry name" value="PHOSPHORIBOSYLTRANSFERASE-RELATED"/>
    <property type="match status" value="1"/>
</dbReference>
<dbReference type="Pfam" id="PF00156">
    <property type="entry name" value="Pribosyltran"/>
    <property type="match status" value="1"/>
</dbReference>
<name>A0A2N0UJD5_9FIRM</name>
<comment type="caution">
    <text evidence="1">The sequence shown here is derived from an EMBL/GenBank/DDBJ whole genome shotgun (WGS) entry which is preliminary data.</text>
</comment>
<protein>
    <submittedName>
        <fullName evidence="1">Pur operon repressor</fullName>
    </submittedName>
</protein>
<organism evidence="1 2">
    <name type="scientific">Ruminococcus bromii</name>
    <dbReference type="NCBI Taxonomy" id="40518"/>
    <lineage>
        <taxon>Bacteria</taxon>
        <taxon>Bacillati</taxon>
        <taxon>Bacillota</taxon>
        <taxon>Clostridia</taxon>
        <taxon>Eubacteriales</taxon>
        <taxon>Oscillospiraceae</taxon>
        <taxon>Ruminococcus</taxon>
    </lineage>
</organism>
<accession>A0A2N0UJD5</accession>
<evidence type="ECO:0000313" key="1">
    <source>
        <dbReference type="EMBL" id="PKD29333.1"/>
    </source>
</evidence>
<dbReference type="SUPFAM" id="SSF53271">
    <property type="entry name" value="PRTase-like"/>
    <property type="match status" value="1"/>
</dbReference>
<reference evidence="1" key="1">
    <citation type="journal article" date="2018" name="Environ. Microbiol.">
        <title>Sporulation capability and amylosome conservation among diverse human colonic and rumen isolates of the keystone starch-degrader Ruminococcus bromii.</title>
        <authorList>
            <person name="Mukhopadhya I."/>
            <person name="Morais S."/>
            <person name="Laverde-Gomez J."/>
            <person name="Sheridan P.O."/>
            <person name="Walker A.W."/>
            <person name="Kelly W."/>
            <person name="Klieve A.V."/>
            <person name="Ouwerkerk D."/>
            <person name="Duncan S.H."/>
            <person name="Louis P."/>
            <person name="Koropatkin N."/>
            <person name="Cockburn D."/>
            <person name="Kibler R."/>
            <person name="Cooper P.J."/>
            <person name="Sandoval C."/>
            <person name="Crost E."/>
            <person name="Juge N."/>
            <person name="Bayer E.A."/>
            <person name="Flint H.J."/>
        </authorList>
    </citation>
    <scope>NUCLEOTIDE SEQUENCE [LARGE SCALE GENOMIC DNA]</scope>
    <source>
        <strain evidence="1">ATCC 27255</strain>
    </source>
</reference>
<dbReference type="Proteomes" id="UP000233425">
    <property type="component" value="Unassembled WGS sequence"/>
</dbReference>
<dbReference type="NCBIfam" id="NF005592">
    <property type="entry name" value="PRK07322.1"/>
    <property type="match status" value="1"/>
</dbReference>
<dbReference type="AlphaFoldDB" id="A0A2N0UJD5"/>
<dbReference type="CDD" id="cd06223">
    <property type="entry name" value="PRTases_typeI"/>
    <property type="match status" value="1"/>
</dbReference>
<dbReference type="InterPro" id="IPR029057">
    <property type="entry name" value="PRTase-like"/>
</dbReference>
<dbReference type="EMBL" id="NNSR01000056">
    <property type="protein sequence ID" value="PKD29333.1"/>
    <property type="molecule type" value="Genomic_DNA"/>
</dbReference>